<dbReference type="InterPro" id="IPR029058">
    <property type="entry name" value="AB_hydrolase_fold"/>
</dbReference>
<dbReference type="SMART" id="SM00939">
    <property type="entry name" value="PepX_C"/>
    <property type="match status" value="1"/>
</dbReference>
<keyword evidence="8 9" id="KW-0720">Serine protease</keyword>
<dbReference type="InterPro" id="IPR015251">
    <property type="entry name" value="PepX_N_dom"/>
</dbReference>
<sequence>MKYNQFSYIPVSLKTAEKELWALGFDLNPQNTNKKNLEIFVRHILFQYQDKDFPVSNMIADFETDLLTFFQSDRALTKEEFDTIALQLLGFIPNVDFTDGQTFVAKSRFPIVYNPDEFLLNLHQLLATRQKSGMTLLDRLISQEIIPVDNQHHYFNGKSLATFDTSNLIREVVYVETDVDSDLDGQKDLIRVHILRPRAIQALPVAMTASPYHQGTNPVANDKKMHKMEKQLSYKESKHIHILDKAISEPSYEPTKVPESPATETFTQITNYTLNDYLLARGFANIYVSGLGTLASQGFMTSGDYQQVKGFRAVIDWLNGRANAYTSPKRQKQVKADWASGKVVSTGLSYLGTMSNALATTAAEGLEVIIAEAGISSWYDYYRENGLVSSPGGYPGEDLDVLTEYTYSRNLSAGEYLRSNKAYQAFLQKQSDELERETGDYNQFWHDRNYLVHADKVKTEVVITHGSQDWNVKPIHAYQMFRALPEQVKKHLFFHNGMHVYMNNWQSIDFRESMNALLSKKLLGQDNGYELPEIIWQDNSQEQTWQILGQFGSEHYYAFELGENQESIPNQYTEELFESYSQDYKIFKAHLYDGKANQITIDLKLNEALHLNGRPRLILKVKSSLAKGILSAQLLDYGKKKRHKDVPSVQVAKGIDNGRLYALENCSELPFTETPYRLISKAVLNLQNRQGPLKIEEIVPDEWMTLTLDLQPTIYRLFKGDQLRLLLYTTDFEHTIRDNSPYQLRVDLAASQLLLPVIS</sequence>
<feature type="domain" description="Xaa-Pro dipeptidyl-peptidase C-terminal" evidence="10">
    <location>
        <begin position="515"/>
        <end position="754"/>
    </location>
</feature>
<dbReference type="SUPFAM" id="SSF81761">
    <property type="entry name" value="X-Prolyl dipeptidyl aminopeptidase PepX, N-terminal domain"/>
    <property type="match status" value="1"/>
</dbReference>
<keyword evidence="13" id="KW-1185">Reference proteome</keyword>
<protein>
    <recommendedName>
        <fullName evidence="9">Xaa-Pro dipeptidyl-peptidase</fullName>
        <ecNumber evidence="9">3.4.14.11</ecNumber>
    </recommendedName>
    <alternativeName>
        <fullName evidence="9">X-Pro dipeptidyl-peptidase</fullName>
    </alternativeName>
    <alternativeName>
        <fullName evidence="9">X-prolyl-dipeptidyl aminopeptidase</fullName>
        <shortName evidence="9">X-PDAP</shortName>
    </alternativeName>
</protein>
<evidence type="ECO:0000256" key="8">
    <source>
        <dbReference type="ARBA" id="ARBA00022825"/>
    </source>
</evidence>
<dbReference type="RefSeq" id="WP_380430655.1">
    <property type="nucleotide sequence ID" value="NZ_JBHSAC010000035.1"/>
</dbReference>
<keyword evidence="6 9" id="KW-0645">Protease</keyword>
<dbReference type="InterPro" id="IPR000383">
    <property type="entry name" value="Xaa-Pro-like_dom"/>
</dbReference>
<dbReference type="InterPro" id="IPR013736">
    <property type="entry name" value="Xaa-Pro_dipept_C"/>
</dbReference>
<reference evidence="13" key="1">
    <citation type="journal article" date="2019" name="Int. J. Syst. Evol. Microbiol.">
        <title>The Global Catalogue of Microorganisms (GCM) 10K type strain sequencing project: providing services to taxonomists for standard genome sequencing and annotation.</title>
        <authorList>
            <consortium name="The Broad Institute Genomics Platform"/>
            <consortium name="The Broad Institute Genome Sequencing Center for Infectious Disease"/>
            <person name="Wu L."/>
            <person name="Ma J."/>
        </authorList>
    </citation>
    <scope>NUCLEOTIDE SEQUENCE [LARGE SCALE GENOMIC DNA]</scope>
    <source>
        <strain evidence="13">CCUG 58728</strain>
    </source>
</reference>
<organism evidence="12 13">
    <name type="scientific">Streptococcus dentapri</name>
    <dbReference type="NCBI Taxonomy" id="573564"/>
    <lineage>
        <taxon>Bacteria</taxon>
        <taxon>Bacillati</taxon>
        <taxon>Bacillota</taxon>
        <taxon>Bacilli</taxon>
        <taxon>Lactobacillales</taxon>
        <taxon>Streptococcaceae</taxon>
        <taxon>Streptococcus</taxon>
    </lineage>
</organism>
<feature type="domain" description="X-Prolyl dipeptidyl aminopeptidase PepX N-terminal" evidence="11">
    <location>
        <begin position="1"/>
        <end position="145"/>
    </location>
</feature>
<gene>
    <name evidence="9" type="primary">pepX</name>
    <name evidence="12" type="ORF">ACFOSE_03665</name>
</gene>
<evidence type="ECO:0000256" key="3">
    <source>
        <dbReference type="ARBA" id="ARBA00010819"/>
    </source>
</evidence>
<feature type="active site" description="Charge relay system" evidence="9">
    <location>
        <position position="499"/>
    </location>
</feature>
<comment type="function">
    <text evidence="2 9">Removes N-terminal dipeptides sequentially from polypeptides having unsubstituted N-termini provided that the penultimate residue is proline.</text>
</comment>
<dbReference type="InterPro" id="IPR008979">
    <property type="entry name" value="Galactose-bd-like_sf"/>
</dbReference>
<dbReference type="Gene3D" id="2.60.120.260">
    <property type="entry name" value="Galactose-binding domain-like"/>
    <property type="match status" value="1"/>
</dbReference>
<dbReference type="Pfam" id="PF08530">
    <property type="entry name" value="PepX_C"/>
    <property type="match status" value="1"/>
</dbReference>
<evidence type="ECO:0000259" key="10">
    <source>
        <dbReference type="SMART" id="SM00939"/>
    </source>
</evidence>
<dbReference type="SMART" id="SM00940">
    <property type="entry name" value="PepX_N"/>
    <property type="match status" value="1"/>
</dbReference>
<evidence type="ECO:0000259" key="11">
    <source>
        <dbReference type="SMART" id="SM00940"/>
    </source>
</evidence>
<keyword evidence="7 9" id="KW-0378">Hydrolase</keyword>
<evidence type="ECO:0000313" key="13">
    <source>
        <dbReference type="Proteomes" id="UP001595901"/>
    </source>
</evidence>
<dbReference type="EMBL" id="JBHSAC010000035">
    <property type="protein sequence ID" value="MFC3931887.1"/>
    <property type="molecule type" value="Genomic_DNA"/>
</dbReference>
<evidence type="ECO:0000256" key="5">
    <source>
        <dbReference type="ARBA" id="ARBA00022438"/>
    </source>
</evidence>
<evidence type="ECO:0000256" key="9">
    <source>
        <dbReference type="HAMAP-Rule" id="MF_00698"/>
    </source>
</evidence>
<comment type="catalytic activity">
    <reaction evidence="1 9">
        <text>Hydrolyzes Xaa-Pro-|- bonds to release unblocked, N-terminal dipeptides from substrates including Ala-Pro-|-p-nitroanilide and (sequentially) Tyr-Pro-|-Phe-Pro-|-Gly-Pro-|-Ile.</text>
        <dbReference type="EC" id="3.4.14.11"/>
    </reaction>
</comment>
<dbReference type="HAMAP" id="MF_00698">
    <property type="entry name" value="Aminopeptidase_S15"/>
    <property type="match status" value="1"/>
</dbReference>
<dbReference type="Pfam" id="PF02129">
    <property type="entry name" value="Peptidase_S15"/>
    <property type="match status" value="1"/>
</dbReference>
<comment type="similarity">
    <text evidence="3 9">Belongs to the peptidase S15 family.</text>
</comment>
<keyword evidence="9" id="KW-0963">Cytoplasm</keyword>
<evidence type="ECO:0000313" key="12">
    <source>
        <dbReference type="EMBL" id="MFC3931887.1"/>
    </source>
</evidence>
<feature type="active site" description="Charge relay system" evidence="9">
    <location>
        <position position="349"/>
    </location>
</feature>
<dbReference type="Gene3D" id="3.40.50.1820">
    <property type="entry name" value="alpha/beta hydrolase"/>
    <property type="match status" value="1"/>
</dbReference>
<feature type="active site" description="Charge relay system" evidence="9">
    <location>
        <position position="469"/>
    </location>
</feature>
<evidence type="ECO:0000256" key="4">
    <source>
        <dbReference type="ARBA" id="ARBA00011738"/>
    </source>
</evidence>
<dbReference type="SUPFAM" id="SSF53474">
    <property type="entry name" value="alpha/beta-Hydrolases"/>
    <property type="match status" value="1"/>
</dbReference>
<dbReference type="GO" id="GO:0008239">
    <property type="term" value="F:dipeptidyl-peptidase activity"/>
    <property type="evidence" value="ECO:0007669"/>
    <property type="project" value="UniProtKB-EC"/>
</dbReference>
<evidence type="ECO:0000256" key="1">
    <source>
        <dbReference type="ARBA" id="ARBA00000123"/>
    </source>
</evidence>
<evidence type="ECO:0000256" key="6">
    <source>
        <dbReference type="ARBA" id="ARBA00022670"/>
    </source>
</evidence>
<dbReference type="Pfam" id="PF09168">
    <property type="entry name" value="PepX_N"/>
    <property type="match status" value="1"/>
</dbReference>
<accession>A0ABV8D0Q8</accession>
<dbReference type="InterPro" id="IPR036313">
    <property type="entry name" value="PepX_N_dom_sf"/>
</dbReference>
<comment type="subcellular location">
    <subcellularLocation>
        <location evidence="9">Cytoplasm</location>
    </subcellularLocation>
</comment>
<evidence type="ECO:0000256" key="7">
    <source>
        <dbReference type="ARBA" id="ARBA00022801"/>
    </source>
</evidence>
<dbReference type="Gene3D" id="1.10.246.70">
    <property type="match status" value="1"/>
</dbReference>
<evidence type="ECO:0000256" key="2">
    <source>
        <dbReference type="ARBA" id="ARBA00003997"/>
    </source>
</evidence>
<dbReference type="PRINTS" id="PR00923">
    <property type="entry name" value="LACTOPTASE"/>
</dbReference>
<dbReference type="EC" id="3.4.14.11" evidence="9"/>
<keyword evidence="5 9" id="KW-0031">Aminopeptidase</keyword>
<dbReference type="Proteomes" id="UP001595901">
    <property type="component" value="Unassembled WGS sequence"/>
</dbReference>
<comment type="caution">
    <text evidence="12">The sequence shown here is derived from an EMBL/GenBank/DDBJ whole genome shotgun (WGS) entry which is preliminary data.</text>
</comment>
<comment type="subunit">
    <text evidence="4 9">Homodimer.</text>
</comment>
<proteinExistence type="inferred from homology"/>
<dbReference type="InterPro" id="IPR008252">
    <property type="entry name" value="Pept_S15_Xpro"/>
</dbReference>
<dbReference type="NCBIfam" id="NF003783">
    <property type="entry name" value="PRK05371.1-4"/>
    <property type="match status" value="1"/>
</dbReference>
<name>A0ABV8D0Q8_9STRE</name>
<dbReference type="SUPFAM" id="SSF49785">
    <property type="entry name" value="Galactose-binding domain-like"/>
    <property type="match status" value="1"/>
</dbReference>